<protein>
    <submittedName>
        <fullName evidence="3">Secreted protein</fullName>
    </submittedName>
</protein>
<keyword evidence="2" id="KW-1185">Reference proteome</keyword>
<reference evidence="3" key="1">
    <citation type="submission" date="2017-02" db="UniProtKB">
        <authorList>
            <consortium name="WormBaseParasite"/>
        </authorList>
    </citation>
    <scope>IDENTIFICATION</scope>
</reference>
<feature type="signal peptide" evidence="1">
    <location>
        <begin position="1"/>
        <end position="19"/>
    </location>
</feature>
<name>A0A0M3HNY0_ASCLU</name>
<evidence type="ECO:0000256" key="1">
    <source>
        <dbReference type="SAM" id="SignalP"/>
    </source>
</evidence>
<evidence type="ECO:0000313" key="3">
    <source>
        <dbReference type="WBParaSite" id="ALUE_0000348801-mRNA-1"/>
    </source>
</evidence>
<sequence length="91" mass="10078">MKWISLIFVLHISKSGVRWAAIVQLGYINVLKDVPPSPSPFSYPSSENTAAVMDSHNFSQYSTGTGMRAEIHFASKEPGMARRAKKTIYSS</sequence>
<dbReference type="WBParaSite" id="ALUE_0000348801-mRNA-1">
    <property type="protein sequence ID" value="ALUE_0000348801-mRNA-1"/>
    <property type="gene ID" value="ALUE_0000348801"/>
</dbReference>
<evidence type="ECO:0000313" key="2">
    <source>
        <dbReference type="Proteomes" id="UP000036681"/>
    </source>
</evidence>
<dbReference type="Proteomes" id="UP000036681">
    <property type="component" value="Unplaced"/>
</dbReference>
<organism evidence="2 3">
    <name type="scientific">Ascaris lumbricoides</name>
    <name type="common">Giant roundworm</name>
    <dbReference type="NCBI Taxonomy" id="6252"/>
    <lineage>
        <taxon>Eukaryota</taxon>
        <taxon>Metazoa</taxon>
        <taxon>Ecdysozoa</taxon>
        <taxon>Nematoda</taxon>
        <taxon>Chromadorea</taxon>
        <taxon>Rhabditida</taxon>
        <taxon>Spirurina</taxon>
        <taxon>Ascaridomorpha</taxon>
        <taxon>Ascaridoidea</taxon>
        <taxon>Ascarididae</taxon>
        <taxon>Ascaris</taxon>
    </lineage>
</organism>
<keyword evidence="1" id="KW-0732">Signal</keyword>
<proteinExistence type="predicted"/>
<dbReference type="AlphaFoldDB" id="A0A0M3HNY0"/>
<accession>A0A0M3HNY0</accession>
<feature type="chain" id="PRO_5005656256" evidence="1">
    <location>
        <begin position="20"/>
        <end position="91"/>
    </location>
</feature>